<keyword evidence="2" id="KW-0863">Zinc-finger</keyword>
<dbReference type="Gene3D" id="1.20.120.910">
    <property type="entry name" value="DksA, coiled-coil domain"/>
    <property type="match status" value="1"/>
</dbReference>
<reference evidence="6 7" key="1">
    <citation type="submission" date="2017-11" db="EMBL/GenBank/DDBJ databases">
        <title>Draft genome sequence of magnetotactic bacterium Magnetospirillum kuznetsovii LBB-42.</title>
        <authorList>
            <person name="Grouzdev D.S."/>
            <person name="Rysina M.S."/>
            <person name="Baslerov R.V."/>
            <person name="Koziaeva V."/>
        </authorList>
    </citation>
    <scope>NUCLEOTIDE SEQUENCE [LARGE SCALE GENOMIC DNA]</scope>
    <source>
        <strain evidence="6 7">LBB-42</strain>
    </source>
</reference>
<gene>
    <name evidence="6" type="ORF">CU669_03655</name>
</gene>
<accession>A0A364P1N5</accession>
<comment type="caution">
    <text evidence="6">The sequence shown here is derived from an EMBL/GenBank/DDBJ whole genome shotgun (WGS) entry which is preliminary data.</text>
</comment>
<evidence type="ECO:0000259" key="5">
    <source>
        <dbReference type="Pfam" id="PF01258"/>
    </source>
</evidence>
<keyword evidence="7" id="KW-1185">Reference proteome</keyword>
<feature type="domain" description="Zinc finger DksA/TraR C4-type" evidence="5">
    <location>
        <begin position="31"/>
        <end position="64"/>
    </location>
</feature>
<proteinExistence type="predicted"/>
<dbReference type="Pfam" id="PF01258">
    <property type="entry name" value="zf-dskA_traR"/>
    <property type="match status" value="1"/>
</dbReference>
<evidence type="ECO:0000313" key="6">
    <source>
        <dbReference type="EMBL" id="RAU23258.1"/>
    </source>
</evidence>
<evidence type="ECO:0000256" key="2">
    <source>
        <dbReference type="ARBA" id="ARBA00022771"/>
    </source>
</evidence>
<name>A0A364P1N5_9PROT</name>
<dbReference type="InterPro" id="IPR000962">
    <property type="entry name" value="Znf_DskA_TraR"/>
</dbReference>
<keyword evidence="1" id="KW-0479">Metal-binding</keyword>
<dbReference type="EMBL" id="PGTO01000002">
    <property type="protein sequence ID" value="RAU23258.1"/>
    <property type="molecule type" value="Genomic_DNA"/>
</dbReference>
<evidence type="ECO:0000313" key="7">
    <source>
        <dbReference type="Proteomes" id="UP000251075"/>
    </source>
</evidence>
<dbReference type="SUPFAM" id="SSF57716">
    <property type="entry name" value="Glucocorticoid receptor-like (DNA-binding domain)"/>
    <property type="match status" value="1"/>
</dbReference>
<evidence type="ECO:0000256" key="1">
    <source>
        <dbReference type="ARBA" id="ARBA00022723"/>
    </source>
</evidence>
<dbReference type="PROSITE" id="PS51128">
    <property type="entry name" value="ZF_DKSA_2"/>
    <property type="match status" value="1"/>
</dbReference>
<evidence type="ECO:0000256" key="3">
    <source>
        <dbReference type="ARBA" id="ARBA00022833"/>
    </source>
</evidence>
<feature type="zinc finger region" description="dksA C4-type" evidence="4">
    <location>
        <begin position="35"/>
        <end position="59"/>
    </location>
</feature>
<organism evidence="6 7">
    <name type="scientific">Paramagnetospirillum kuznetsovii</name>
    <dbReference type="NCBI Taxonomy" id="2053833"/>
    <lineage>
        <taxon>Bacteria</taxon>
        <taxon>Pseudomonadati</taxon>
        <taxon>Pseudomonadota</taxon>
        <taxon>Alphaproteobacteria</taxon>
        <taxon>Rhodospirillales</taxon>
        <taxon>Magnetospirillaceae</taxon>
        <taxon>Paramagnetospirillum</taxon>
    </lineage>
</organism>
<dbReference type="AlphaFoldDB" id="A0A364P1N5"/>
<dbReference type="Proteomes" id="UP000251075">
    <property type="component" value="Unassembled WGS sequence"/>
</dbReference>
<dbReference type="GO" id="GO:0008270">
    <property type="term" value="F:zinc ion binding"/>
    <property type="evidence" value="ECO:0007669"/>
    <property type="project" value="UniProtKB-KW"/>
</dbReference>
<protein>
    <recommendedName>
        <fullName evidence="5">Zinc finger DksA/TraR C4-type domain-containing protein</fullName>
    </recommendedName>
</protein>
<dbReference type="OrthoDB" id="1121111at2"/>
<evidence type="ECO:0000256" key="4">
    <source>
        <dbReference type="PROSITE-ProRule" id="PRU00510"/>
    </source>
</evidence>
<sequence length="75" mass="8213">MDEADVANDRAEQFIAEALKAARLKKNEAPSTGVCRSCEELIEAERLRINPTARLCAECAAEDEASRKRAHRVGG</sequence>
<keyword evidence="3" id="KW-0862">Zinc</keyword>
<dbReference type="RefSeq" id="WP_112142454.1">
    <property type="nucleotide sequence ID" value="NZ_PGTO01000002.1"/>
</dbReference>